<dbReference type="EMBL" id="CP035464">
    <property type="protein sequence ID" value="QAY33472.1"/>
    <property type="molecule type" value="Genomic_DNA"/>
</dbReference>
<feature type="compositionally biased region" description="Low complexity" evidence="6">
    <location>
        <begin position="267"/>
        <end position="288"/>
    </location>
</feature>
<evidence type="ECO:0000313" key="10">
    <source>
        <dbReference type="Proteomes" id="UP000293589"/>
    </source>
</evidence>
<proteinExistence type="predicted"/>
<dbReference type="Pfam" id="PF04024">
    <property type="entry name" value="PspC"/>
    <property type="match status" value="1"/>
</dbReference>
<sequence>MFREGSGCSRIRFGCSACCNGTMSDNHESWQGAASEHAGRERRQGRFFPWVRESGLVRSAEERWIGGVCGGLGRYLGWSPLLVRALMIGAAFVAGIGVVFYALAWFLLPDERDGRILCEELLAGRWDWSCLGVLLGLVCMMFWPPVWLFGLAAGAFALWLVIEQAGRRNLRYAVAQWANPSYHPQPAPTAQQSAPFVQPQPAPSTRPEATVWPQASARQDHPGQSETPASVGVKPSVTPSTMGSGDGMPAGGVATSTGPAGTGSTGGMPMADASADVPAGAPTGAAPVSSAAVPPIMTSPYRAPQPAPKPRVARRKPAGPLLVLIVTGLIFLSFACMLFSWADTRADLETLLGGGMIWIGGVCVAIGLIIVILGCIGRRTGGLHPFVWLAAFLAVTLAFGGLAYSVMFQRMMRTRTEYAYADGSGMDPDIQVHGFDAIGSDNATMQRLEDGLWMEGDNINDVLHIDLSDYAEDNGSHEVTLNDGTTATSSCPAGTIRVMPYRTSVVITIPDGCSWQLTGDSFWYDGNDSFGSLWAAATSPWNMVGIYLPSTVNGQWLGATTTSAPWLDADYDGEPLYWPFDQGNPKAVASPELRIDVDAAVMGQVVVQYDYQNTLPTYQEWADKTTEDDHE</sequence>
<evidence type="ECO:0000256" key="4">
    <source>
        <dbReference type="ARBA" id="ARBA00022989"/>
    </source>
</evidence>
<dbReference type="KEGG" id="bgx:ESN35_08690"/>
<keyword evidence="3 7" id="KW-0812">Transmembrane</keyword>
<comment type="subcellular location">
    <subcellularLocation>
        <location evidence="1">Cell membrane</location>
        <topology evidence="1">Single-pass membrane protein</topology>
    </subcellularLocation>
</comment>
<dbReference type="InterPro" id="IPR052027">
    <property type="entry name" value="PspC"/>
</dbReference>
<name>A0A4V0YB95_9BIFI</name>
<dbReference type="InterPro" id="IPR007168">
    <property type="entry name" value="Phageshock_PspC_N"/>
</dbReference>
<evidence type="ECO:0000256" key="7">
    <source>
        <dbReference type="SAM" id="Phobius"/>
    </source>
</evidence>
<gene>
    <name evidence="9" type="ORF">ESN35_08690</name>
</gene>
<feature type="transmembrane region" description="Helical" evidence="7">
    <location>
        <begin position="321"/>
        <end position="342"/>
    </location>
</feature>
<feature type="transmembrane region" description="Helical" evidence="7">
    <location>
        <begin position="386"/>
        <end position="407"/>
    </location>
</feature>
<feature type="transmembrane region" description="Helical" evidence="7">
    <location>
        <begin position="354"/>
        <end position="374"/>
    </location>
</feature>
<evidence type="ECO:0000259" key="8">
    <source>
        <dbReference type="Pfam" id="PF04024"/>
    </source>
</evidence>
<evidence type="ECO:0000256" key="2">
    <source>
        <dbReference type="ARBA" id="ARBA00022475"/>
    </source>
</evidence>
<reference evidence="9 10" key="1">
    <citation type="submission" date="2019-01" db="EMBL/GenBank/DDBJ databases">
        <title>Complete genome sequence of Bifidobacterium gallinarum CACC 514.</title>
        <authorList>
            <person name="Jung M."/>
        </authorList>
    </citation>
    <scope>NUCLEOTIDE SEQUENCE [LARGE SCALE GENOMIC DNA]</scope>
    <source>
        <strain evidence="9 10">CACC 514</strain>
    </source>
</reference>
<evidence type="ECO:0000256" key="5">
    <source>
        <dbReference type="ARBA" id="ARBA00023136"/>
    </source>
</evidence>
<evidence type="ECO:0000256" key="1">
    <source>
        <dbReference type="ARBA" id="ARBA00004162"/>
    </source>
</evidence>
<organism evidence="9 10">
    <name type="scientific">Bifidobacterium pullorum subsp. gallinarum</name>
    <dbReference type="NCBI Taxonomy" id="78344"/>
    <lineage>
        <taxon>Bacteria</taxon>
        <taxon>Bacillati</taxon>
        <taxon>Actinomycetota</taxon>
        <taxon>Actinomycetes</taxon>
        <taxon>Bifidobacteriales</taxon>
        <taxon>Bifidobacteriaceae</taxon>
        <taxon>Bifidobacterium</taxon>
    </lineage>
</organism>
<protein>
    <submittedName>
        <fullName evidence="9">PspC domain-containing protein</fullName>
    </submittedName>
</protein>
<keyword evidence="5 7" id="KW-0472">Membrane</keyword>
<evidence type="ECO:0000256" key="3">
    <source>
        <dbReference type="ARBA" id="ARBA00022692"/>
    </source>
</evidence>
<dbReference type="STRING" id="78344.BIGA_0929"/>
<keyword evidence="4 7" id="KW-1133">Transmembrane helix</keyword>
<evidence type="ECO:0000313" key="9">
    <source>
        <dbReference type="EMBL" id="QAY33472.1"/>
    </source>
</evidence>
<dbReference type="PANTHER" id="PTHR33885">
    <property type="entry name" value="PHAGE SHOCK PROTEIN C"/>
    <property type="match status" value="1"/>
</dbReference>
<dbReference type="Proteomes" id="UP000293589">
    <property type="component" value="Chromosome"/>
</dbReference>
<accession>A0A4V0YB95</accession>
<evidence type="ECO:0000256" key="6">
    <source>
        <dbReference type="SAM" id="MobiDB-lite"/>
    </source>
</evidence>
<feature type="transmembrane region" description="Helical" evidence="7">
    <location>
        <begin position="128"/>
        <end position="161"/>
    </location>
</feature>
<dbReference type="AlphaFoldDB" id="A0A4V0YB95"/>
<dbReference type="GO" id="GO:0005886">
    <property type="term" value="C:plasma membrane"/>
    <property type="evidence" value="ECO:0007669"/>
    <property type="project" value="UniProtKB-SubCell"/>
</dbReference>
<feature type="region of interest" description="Disordered" evidence="6">
    <location>
        <begin position="183"/>
        <end position="288"/>
    </location>
</feature>
<feature type="domain" description="Phage shock protein PspC N-terminal" evidence="8">
    <location>
        <begin position="55"/>
        <end position="111"/>
    </location>
</feature>
<dbReference type="PANTHER" id="PTHR33885:SF3">
    <property type="entry name" value="PHAGE SHOCK PROTEIN C"/>
    <property type="match status" value="1"/>
</dbReference>
<feature type="transmembrane region" description="Helical" evidence="7">
    <location>
        <begin position="81"/>
        <end position="108"/>
    </location>
</feature>
<keyword evidence="2" id="KW-1003">Cell membrane</keyword>